<dbReference type="RefSeq" id="WP_212921539.1">
    <property type="nucleotide sequence ID" value="NZ_BORP01000005.1"/>
</dbReference>
<evidence type="ECO:0000313" key="1">
    <source>
        <dbReference type="EMBL" id="GIO28087.1"/>
    </source>
</evidence>
<sequence>MKTILQGLLNEPCVVEISGKKLVNGKIIDIGTDTLVLFNGNDYVYIPIVHIQNIRAVEDSSNEISYPLNSTDLTSILSLEETDWSLRKVLTEAKGIFVEIYVTANQPLHGYITSIMNNYFVFHSPIYKTMYITLNHLKWLIPYSQDQRPYGLDMHNFPVQPTNPKLARTFEVQIEKFLDDVVVLNIGEKNYHIGRIIEISGPIVKIQSARSKPLFINMHHIKTLHQV</sequence>
<name>A0A919XBW6_9BACI</name>
<organism evidence="1 2">
    <name type="scientific">Ornithinibacillus bavariensis</name>
    <dbReference type="NCBI Taxonomy" id="545502"/>
    <lineage>
        <taxon>Bacteria</taxon>
        <taxon>Bacillati</taxon>
        <taxon>Bacillota</taxon>
        <taxon>Bacilli</taxon>
        <taxon>Bacillales</taxon>
        <taxon>Bacillaceae</taxon>
        <taxon>Ornithinibacillus</taxon>
    </lineage>
</organism>
<keyword evidence="2" id="KW-1185">Reference proteome</keyword>
<dbReference type="AlphaFoldDB" id="A0A919XBW6"/>
<evidence type="ECO:0008006" key="3">
    <source>
        <dbReference type="Google" id="ProtNLM"/>
    </source>
</evidence>
<gene>
    <name evidence="1" type="ORF">J43TS3_26980</name>
</gene>
<comment type="caution">
    <text evidence="1">The sequence shown here is derived from an EMBL/GenBank/DDBJ whole genome shotgun (WGS) entry which is preliminary data.</text>
</comment>
<proteinExistence type="predicted"/>
<dbReference type="EMBL" id="BORP01000005">
    <property type="protein sequence ID" value="GIO28087.1"/>
    <property type="molecule type" value="Genomic_DNA"/>
</dbReference>
<dbReference type="Proteomes" id="UP000676917">
    <property type="component" value="Unassembled WGS sequence"/>
</dbReference>
<accession>A0A919XBW6</accession>
<protein>
    <recommendedName>
        <fullName evidence="3">DUF2642 domain-containing protein</fullName>
    </recommendedName>
</protein>
<evidence type="ECO:0000313" key="2">
    <source>
        <dbReference type="Proteomes" id="UP000676917"/>
    </source>
</evidence>
<reference evidence="1" key="1">
    <citation type="submission" date="2021-03" db="EMBL/GenBank/DDBJ databases">
        <title>Antimicrobial resistance genes in bacteria isolated from Japanese honey, and their potential for conferring macrolide and lincosamide resistance in the American foulbrood pathogen Paenibacillus larvae.</title>
        <authorList>
            <person name="Okamoto M."/>
            <person name="Kumagai M."/>
            <person name="Kanamori H."/>
            <person name="Takamatsu D."/>
        </authorList>
    </citation>
    <scope>NUCLEOTIDE SEQUENCE</scope>
    <source>
        <strain evidence="1">J43TS3</strain>
    </source>
</reference>